<dbReference type="EMBL" id="AUBJ02000001">
    <property type="protein sequence ID" value="MCP2330244.1"/>
    <property type="molecule type" value="Genomic_DNA"/>
</dbReference>
<feature type="transmembrane region" description="Helical" evidence="5">
    <location>
        <begin position="153"/>
        <end position="173"/>
    </location>
</feature>
<evidence type="ECO:0000313" key="8">
    <source>
        <dbReference type="Proteomes" id="UP000791080"/>
    </source>
</evidence>
<keyword evidence="1" id="KW-0808">Transferase</keyword>
<keyword evidence="2 7" id="KW-0418">Kinase</keyword>
<reference evidence="7 8" key="2">
    <citation type="submission" date="2022-06" db="EMBL/GenBank/DDBJ databases">
        <title>Genomic Encyclopedia of Type Strains, Phase I: the one thousand microbial genomes (KMG-I) project.</title>
        <authorList>
            <person name="Kyrpides N."/>
        </authorList>
    </citation>
    <scope>NUCLEOTIDE SEQUENCE [LARGE SCALE GENOMIC DNA]</scope>
    <source>
        <strain evidence="7 8">DSM 43889</strain>
    </source>
</reference>
<evidence type="ECO:0000256" key="2">
    <source>
        <dbReference type="ARBA" id="ARBA00022777"/>
    </source>
</evidence>
<dbReference type="Gene3D" id="1.20.5.1930">
    <property type="match status" value="1"/>
</dbReference>
<feature type="domain" description="Signal transduction histidine kinase subgroup 3 dimerisation and phosphoacceptor" evidence="6">
    <location>
        <begin position="200"/>
        <end position="260"/>
    </location>
</feature>
<sequence>MTRRDPSPHGGKDTAPAPEASVAARQTIRQREIRSFVISIVVMAGAGLVTTTVWWTALVAIPSLALSTALLFRDWDRPPNPLLLAGSGLLGVLALVVTSLTYSNFTGSTGLAITAGVWIAHRPRDRLVLTLLACLGIAALTWATALLSGNSGGVYQLVVMMSITGSVWIVALVESHTQDRLFDLLEREKDHERELSILRERNRFAADLHDIQGHTLHVIKLKAAVAAKLQHTDPERTRQELEVIQRLVADTIGQARQLANSTHALVFSTELSNAVELFRAAGITTRVDRTEDDPGPHEAHFALALREATTNVLRHARPGEVTITSSADTLSVRNDGADIKDAAPLRGLATLADRVRAVGGTLTADRDGGVHTLTVTFPTEAR</sequence>
<name>A0ABT1JD88_ACTCY</name>
<accession>A0ABT1JD88</accession>
<feature type="transmembrane region" description="Helical" evidence="5">
    <location>
        <begin position="81"/>
        <end position="105"/>
    </location>
</feature>
<dbReference type="RefSeq" id="WP_051314378.1">
    <property type="nucleotide sequence ID" value="NZ_AUBJ02000001.1"/>
</dbReference>
<feature type="transmembrane region" description="Helical" evidence="5">
    <location>
        <begin position="126"/>
        <end position="147"/>
    </location>
</feature>
<organism evidence="7 8">
    <name type="scientific">Actinoalloteichus caeruleus DSM 43889</name>
    <dbReference type="NCBI Taxonomy" id="1120930"/>
    <lineage>
        <taxon>Bacteria</taxon>
        <taxon>Bacillati</taxon>
        <taxon>Actinomycetota</taxon>
        <taxon>Actinomycetes</taxon>
        <taxon>Pseudonocardiales</taxon>
        <taxon>Pseudonocardiaceae</taxon>
        <taxon>Actinoalloteichus</taxon>
        <taxon>Actinoalloteichus cyanogriseus</taxon>
    </lineage>
</organism>
<dbReference type="InterPro" id="IPR011712">
    <property type="entry name" value="Sig_transdc_His_kin_sub3_dim/P"/>
</dbReference>
<reference evidence="7 8" key="1">
    <citation type="submission" date="2013-07" db="EMBL/GenBank/DDBJ databases">
        <authorList>
            <consortium name="DOE Joint Genome Institute"/>
            <person name="Reeve W."/>
            <person name="Huntemann M."/>
            <person name="Han J."/>
            <person name="Chen A."/>
            <person name="Kyrpides N."/>
            <person name="Mavromatis K."/>
            <person name="Markowitz V."/>
            <person name="Palaniappan K."/>
            <person name="Ivanova N."/>
            <person name="Schaumberg A."/>
            <person name="Pati A."/>
            <person name="Liolios K."/>
            <person name="Nordberg H.P."/>
            <person name="Cantor M.N."/>
            <person name="Hua S.X."/>
            <person name="Woyke T."/>
        </authorList>
    </citation>
    <scope>NUCLEOTIDE SEQUENCE [LARGE SCALE GENOMIC DNA]</scope>
    <source>
        <strain evidence="7 8">DSM 43889</strain>
    </source>
</reference>
<dbReference type="InterPro" id="IPR036890">
    <property type="entry name" value="HATPase_C_sf"/>
</dbReference>
<dbReference type="SUPFAM" id="SSF55874">
    <property type="entry name" value="ATPase domain of HSP90 chaperone/DNA topoisomerase II/histidine kinase"/>
    <property type="match status" value="1"/>
</dbReference>
<evidence type="ECO:0000256" key="4">
    <source>
        <dbReference type="SAM" id="MobiDB-lite"/>
    </source>
</evidence>
<dbReference type="PANTHER" id="PTHR24421">
    <property type="entry name" value="NITRATE/NITRITE SENSOR PROTEIN NARX-RELATED"/>
    <property type="match status" value="1"/>
</dbReference>
<feature type="transmembrane region" description="Helical" evidence="5">
    <location>
        <begin position="35"/>
        <end position="61"/>
    </location>
</feature>
<keyword evidence="8" id="KW-1185">Reference proteome</keyword>
<proteinExistence type="predicted"/>
<feature type="compositionally biased region" description="Basic and acidic residues" evidence="4">
    <location>
        <begin position="1"/>
        <end position="12"/>
    </location>
</feature>
<dbReference type="Proteomes" id="UP000791080">
    <property type="component" value="Unassembled WGS sequence"/>
</dbReference>
<evidence type="ECO:0000256" key="1">
    <source>
        <dbReference type="ARBA" id="ARBA00022679"/>
    </source>
</evidence>
<evidence type="ECO:0000256" key="3">
    <source>
        <dbReference type="ARBA" id="ARBA00023012"/>
    </source>
</evidence>
<gene>
    <name evidence="7" type="ORF">G443_000514</name>
</gene>
<dbReference type="Pfam" id="PF07730">
    <property type="entry name" value="HisKA_3"/>
    <property type="match status" value="1"/>
</dbReference>
<dbReference type="Gene3D" id="3.30.565.10">
    <property type="entry name" value="Histidine kinase-like ATPase, C-terminal domain"/>
    <property type="match status" value="1"/>
</dbReference>
<keyword evidence="5" id="KW-1133">Transmembrane helix</keyword>
<comment type="caution">
    <text evidence="7">The sequence shown here is derived from an EMBL/GenBank/DDBJ whole genome shotgun (WGS) entry which is preliminary data.</text>
</comment>
<feature type="region of interest" description="Disordered" evidence="4">
    <location>
        <begin position="1"/>
        <end position="21"/>
    </location>
</feature>
<dbReference type="InterPro" id="IPR050482">
    <property type="entry name" value="Sensor_HK_TwoCompSys"/>
</dbReference>
<keyword evidence="5" id="KW-0472">Membrane</keyword>
<dbReference type="GO" id="GO:0016301">
    <property type="term" value="F:kinase activity"/>
    <property type="evidence" value="ECO:0007669"/>
    <property type="project" value="UniProtKB-KW"/>
</dbReference>
<evidence type="ECO:0000313" key="7">
    <source>
        <dbReference type="EMBL" id="MCP2330244.1"/>
    </source>
</evidence>
<dbReference type="PANTHER" id="PTHR24421:SF63">
    <property type="entry name" value="SENSOR HISTIDINE KINASE DESK"/>
    <property type="match status" value="1"/>
</dbReference>
<dbReference type="CDD" id="cd16917">
    <property type="entry name" value="HATPase_UhpB-NarQ-NarX-like"/>
    <property type="match status" value="1"/>
</dbReference>
<keyword evidence="5" id="KW-0812">Transmembrane</keyword>
<keyword evidence="3" id="KW-0902">Two-component regulatory system</keyword>
<protein>
    <submittedName>
        <fullName evidence="7">Two-component system, NarL family, sensor histidine kinase DesK</fullName>
    </submittedName>
</protein>
<evidence type="ECO:0000259" key="6">
    <source>
        <dbReference type="Pfam" id="PF07730"/>
    </source>
</evidence>
<evidence type="ECO:0000256" key="5">
    <source>
        <dbReference type="SAM" id="Phobius"/>
    </source>
</evidence>